<accession>A0ACB9B119</accession>
<proteinExistence type="predicted"/>
<reference evidence="1 2" key="2">
    <citation type="journal article" date="2022" name="Mol. Ecol. Resour.">
        <title>The genomes of chicory, endive, great burdock and yacon provide insights into Asteraceae paleo-polyploidization history and plant inulin production.</title>
        <authorList>
            <person name="Fan W."/>
            <person name="Wang S."/>
            <person name="Wang H."/>
            <person name="Wang A."/>
            <person name="Jiang F."/>
            <person name="Liu H."/>
            <person name="Zhao H."/>
            <person name="Xu D."/>
            <person name="Zhang Y."/>
        </authorList>
    </citation>
    <scope>NUCLEOTIDE SEQUENCE [LARGE SCALE GENOMIC DNA]</scope>
    <source>
        <strain evidence="2">cv. Niubang</strain>
    </source>
</reference>
<comment type="caution">
    <text evidence="1">The sequence shown here is derived from an EMBL/GenBank/DDBJ whole genome shotgun (WGS) entry which is preliminary data.</text>
</comment>
<sequence>MGLSKFREAIGEVKDQTSISLAKVASFPDLRVAIVKATRHKACPAKEHHIREILHLAPYSRQHAASCVEAIAQRLSKTKDWVVALKALILIQRLIQIDNPVIEQGIFFATKNGTHILDMSNFRDTSWANSWDYSAFVRSYASYLCEHLDHRMQERKARHDMLSYEEEHPISPRAIIVRPTPIREMQNKQIYFRIQRLMKLLDSFLVCRPAGAAKNSRIVAMALYPIVKQSFQLYYEMEEIVTVLIDRFPELDIADCKKIFEILCRVSKQFNELDAFYYWCSDASIARTSDYPEVAIISQKKLDVMEEFIQEKIEMEQQKKIDNYEPKNPEPEPEPKPDMNATKALLEGFEEEKKEKKTQDIGDLLNLEYDDHVQTIEQHGDKLALALFGDGQKTGAPTWEAFNDRSSDWETALVETASQLSTQQPSLPGGFNTLILDGMYQQGATQAAARVNSNTGSASSVAFGSTPPSANGSSPSGDPFVTSLAIAPPSYVQMHDMEKKQRLLMEELMMWQQYYNQVQVGLGNSYYNQYPYNMAGYTYTYQPCYNLVG</sequence>
<name>A0ACB9B119_ARCLA</name>
<dbReference type="EMBL" id="CM042053">
    <property type="protein sequence ID" value="KAI3715768.1"/>
    <property type="molecule type" value="Genomic_DNA"/>
</dbReference>
<protein>
    <submittedName>
        <fullName evidence="1">Uncharacterized protein</fullName>
    </submittedName>
</protein>
<dbReference type="Proteomes" id="UP001055879">
    <property type="component" value="Linkage Group LG07"/>
</dbReference>
<evidence type="ECO:0000313" key="1">
    <source>
        <dbReference type="EMBL" id="KAI3715768.1"/>
    </source>
</evidence>
<evidence type="ECO:0000313" key="2">
    <source>
        <dbReference type="Proteomes" id="UP001055879"/>
    </source>
</evidence>
<keyword evidence="2" id="KW-1185">Reference proteome</keyword>
<organism evidence="1 2">
    <name type="scientific">Arctium lappa</name>
    <name type="common">Greater burdock</name>
    <name type="synonym">Lappa major</name>
    <dbReference type="NCBI Taxonomy" id="4217"/>
    <lineage>
        <taxon>Eukaryota</taxon>
        <taxon>Viridiplantae</taxon>
        <taxon>Streptophyta</taxon>
        <taxon>Embryophyta</taxon>
        <taxon>Tracheophyta</taxon>
        <taxon>Spermatophyta</taxon>
        <taxon>Magnoliopsida</taxon>
        <taxon>eudicotyledons</taxon>
        <taxon>Gunneridae</taxon>
        <taxon>Pentapetalae</taxon>
        <taxon>asterids</taxon>
        <taxon>campanulids</taxon>
        <taxon>Asterales</taxon>
        <taxon>Asteraceae</taxon>
        <taxon>Carduoideae</taxon>
        <taxon>Cardueae</taxon>
        <taxon>Arctiinae</taxon>
        <taxon>Arctium</taxon>
    </lineage>
</organism>
<reference evidence="2" key="1">
    <citation type="journal article" date="2022" name="Mol. Ecol. Resour.">
        <title>The genomes of chicory, endive, great burdock and yacon provide insights into Asteraceae palaeo-polyploidization history and plant inulin production.</title>
        <authorList>
            <person name="Fan W."/>
            <person name="Wang S."/>
            <person name="Wang H."/>
            <person name="Wang A."/>
            <person name="Jiang F."/>
            <person name="Liu H."/>
            <person name="Zhao H."/>
            <person name="Xu D."/>
            <person name="Zhang Y."/>
        </authorList>
    </citation>
    <scope>NUCLEOTIDE SEQUENCE [LARGE SCALE GENOMIC DNA]</scope>
    <source>
        <strain evidence="2">cv. Niubang</strain>
    </source>
</reference>
<gene>
    <name evidence="1" type="ORF">L6452_22755</name>
</gene>